<gene>
    <name evidence="3" type="primary">jg20370</name>
    <name evidence="3" type="ORF">PAEG_LOCUS5953</name>
</gene>
<accession>A0A8S4QU45</accession>
<dbReference type="GO" id="GO:0006072">
    <property type="term" value="P:glycerol-3-phosphate metabolic process"/>
    <property type="evidence" value="ECO:0007669"/>
    <property type="project" value="TreeGrafter"/>
</dbReference>
<evidence type="ECO:0000259" key="2">
    <source>
        <dbReference type="Pfam" id="PF19277"/>
    </source>
</evidence>
<dbReference type="GO" id="GO:0008654">
    <property type="term" value="P:phospholipid biosynthetic process"/>
    <property type="evidence" value="ECO:0007669"/>
    <property type="project" value="TreeGrafter"/>
</dbReference>
<evidence type="ECO:0000313" key="4">
    <source>
        <dbReference type="Proteomes" id="UP000838756"/>
    </source>
</evidence>
<proteinExistence type="predicted"/>
<dbReference type="GO" id="GO:0019432">
    <property type="term" value="P:triglyceride biosynthetic process"/>
    <property type="evidence" value="ECO:0007669"/>
    <property type="project" value="TreeGrafter"/>
</dbReference>
<evidence type="ECO:0000256" key="1">
    <source>
        <dbReference type="SAM" id="MobiDB-lite"/>
    </source>
</evidence>
<feature type="non-terminal residue" evidence="3">
    <location>
        <position position="1"/>
    </location>
</feature>
<name>A0A8S4QU45_9NEOP</name>
<comment type="caution">
    <text evidence="3">The sequence shown here is derived from an EMBL/GenBank/DDBJ whole genome shotgun (WGS) entry which is preliminary data.</text>
</comment>
<dbReference type="InterPro" id="IPR045520">
    <property type="entry name" value="GPAT/DHAPAT_C"/>
</dbReference>
<organism evidence="3 4">
    <name type="scientific">Pararge aegeria aegeria</name>
    <dbReference type="NCBI Taxonomy" id="348720"/>
    <lineage>
        <taxon>Eukaryota</taxon>
        <taxon>Metazoa</taxon>
        <taxon>Ecdysozoa</taxon>
        <taxon>Arthropoda</taxon>
        <taxon>Hexapoda</taxon>
        <taxon>Insecta</taxon>
        <taxon>Pterygota</taxon>
        <taxon>Neoptera</taxon>
        <taxon>Endopterygota</taxon>
        <taxon>Lepidoptera</taxon>
        <taxon>Glossata</taxon>
        <taxon>Ditrysia</taxon>
        <taxon>Papilionoidea</taxon>
        <taxon>Nymphalidae</taxon>
        <taxon>Satyrinae</taxon>
        <taxon>Satyrini</taxon>
        <taxon>Parargina</taxon>
        <taxon>Pararge</taxon>
    </lineage>
</organism>
<feature type="non-terminal residue" evidence="3">
    <location>
        <position position="295"/>
    </location>
</feature>
<dbReference type="OrthoDB" id="5962536at2759"/>
<feature type="region of interest" description="Disordered" evidence="1">
    <location>
        <begin position="256"/>
        <end position="280"/>
    </location>
</feature>
<sequence>ELVTSFQKYNYLKAPIERPLTPPNNNLAVNLDRQILYNHSHSSLFGADVSTDQKMMVEAIGRHLVYDAAQSTALMCTNVVSYVLLTEQRRGCSLSQLQSSVSSRGKALKMAGRDLGYMGEDHLVIKRALEMLGTSLVRVEGSGANRTVRAHASVPAALELSYYANALVAHYAAPAIVATALESIVCKQNADEDTVRHSELMEAALQLSEILSQEFILCAPCTRIEERLQEALDELLAQDVLTDTRSPDALEEQRWSRRFANNFDDEDDDDDGYRPDPTRLIKYKLSKSPEALAER</sequence>
<feature type="domain" description="GPAT/DHAPAT C-terminal" evidence="2">
    <location>
        <begin position="51"/>
        <end position="254"/>
    </location>
</feature>
<dbReference type="GO" id="GO:0006631">
    <property type="term" value="P:fatty acid metabolic process"/>
    <property type="evidence" value="ECO:0007669"/>
    <property type="project" value="TreeGrafter"/>
</dbReference>
<dbReference type="EMBL" id="CAKXAJ010019042">
    <property type="protein sequence ID" value="CAH2218106.1"/>
    <property type="molecule type" value="Genomic_DNA"/>
</dbReference>
<dbReference type="PANTHER" id="PTHR12563">
    <property type="entry name" value="GLYCEROL-3-PHOSPHATE ACYLTRANSFERASE"/>
    <property type="match status" value="1"/>
</dbReference>
<dbReference type="PANTHER" id="PTHR12563:SF23">
    <property type="entry name" value="BCDNA.GH07066"/>
    <property type="match status" value="1"/>
</dbReference>
<dbReference type="Pfam" id="PF19277">
    <property type="entry name" value="GPAT_C"/>
    <property type="match status" value="1"/>
</dbReference>
<evidence type="ECO:0000313" key="3">
    <source>
        <dbReference type="EMBL" id="CAH2218106.1"/>
    </source>
</evidence>
<keyword evidence="4" id="KW-1185">Reference proteome</keyword>
<dbReference type="AlphaFoldDB" id="A0A8S4QU45"/>
<reference evidence="3" key="1">
    <citation type="submission" date="2022-03" db="EMBL/GenBank/DDBJ databases">
        <authorList>
            <person name="Lindestad O."/>
        </authorList>
    </citation>
    <scope>NUCLEOTIDE SEQUENCE</scope>
</reference>
<dbReference type="GO" id="GO:0031966">
    <property type="term" value="C:mitochondrial membrane"/>
    <property type="evidence" value="ECO:0007669"/>
    <property type="project" value="TreeGrafter"/>
</dbReference>
<protein>
    <submittedName>
        <fullName evidence="3">Jg20370 protein</fullName>
    </submittedName>
</protein>
<dbReference type="InterPro" id="IPR022284">
    <property type="entry name" value="GPAT/DHAPAT"/>
</dbReference>
<dbReference type="Proteomes" id="UP000838756">
    <property type="component" value="Unassembled WGS sequence"/>
</dbReference>
<dbReference type="GO" id="GO:0004366">
    <property type="term" value="F:glycerol-3-phosphate O-acyltransferase activity"/>
    <property type="evidence" value="ECO:0007669"/>
    <property type="project" value="TreeGrafter"/>
</dbReference>